<reference evidence="2" key="1">
    <citation type="submission" date="2018-07" db="EMBL/GenBank/DDBJ databases">
        <authorList>
            <consortium name="PulseNet: The National Subtyping Network for Foodborne Disease Surveillance"/>
            <person name="Tarr C.L."/>
            <person name="Trees E."/>
            <person name="Katz L.S."/>
            <person name="Carleton-Romer H.A."/>
            <person name="Stroika S."/>
            <person name="Kucerova Z."/>
            <person name="Roache K.F."/>
            <person name="Sabol A.L."/>
            <person name="Besser J."/>
            <person name="Gerner-Smidt P."/>
        </authorList>
    </citation>
    <scope>NUCLEOTIDE SEQUENCE</scope>
    <source>
        <strain evidence="2">2015AM-3719</strain>
    </source>
</reference>
<dbReference type="AlphaFoldDB" id="A0A5T5SQF1"/>
<evidence type="ECO:0000256" key="1">
    <source>
        <dbReference type="SAM" id="Phobius"/>
    </source>
</evidence>
<proteinExistence type="predicted"/>
<comment type="caution">
    <text evidence="2">The sequence shown here is derived from an EMBL/GenBank/DDBJ whole genome shotgun (WGS) entry which is preliminary data.</text>
</comment>
<gene>
    <name evidence="2" type="primary">pgtB</name>
    <name evidence="2" type="ORF">DWE66_16585</name>
</gene>
<protein>
    <submittedName>
        <fullName evidence="2">Two-component system sensor histidine kinase PgtB</fullName>
    </submittedName>
</protein>
<feature type="transmembrane region" description="Helical" evidence="1">
    <location>
        <begin position="21"/>
        <end position="40"/>
    </location>
</feature>
<keyword evidence="2" id="KW-0418">Kinase</keyword>
<keyword evidence="1" id="KW-0812">Transmembrane</keyword>
<accession>A0A5T5SQF1</accession>
<dbReference type="GO" id="GO:0016301">
    <property type="term" value="F:kinase activity"/>
    <property type="evidence" value="ECO:0007669"/>
    <property type="project" value="UniProtKB-KW"/>
</dbReference>
<keyword evidence="1" id="KW-0472">Membrane</keyword>
<feature type="non-terminal residue" evidence="2">
    <location>
        <position position="187"/>
    </location>
</feature>
<sequence length="187" mass="21526">MKGRLLQRLRQLSISNSLRGAFLTGALLTLIVSMVSLYSWHEQSSQVRYSLDEYFPRIHSAFLIEGNLNLAVDQLNEFLLAPNTTVRLQLRTQIIQHLDKIERLSQGLQLAERRQLAVILQDSRTLLAELDNALYNMFLVREKVSELSARIDWLHDDFTTELNSLVQDFTWQQGTLLDQIEANQGDA</sequence>
<evidence type="ECO:0000313" key="2">
    <source>
        <dbReference type="EMBL" id="EBM2386920.1"/>
    </source>
</evidence>
<dbReference type="EMBL" id="AAGBZJ010000011">
    <property type="protein sequence ID" value="EBM2386920.1"/>
    <property type="molecule type" value="Genomic_DNA"/>
</dbReference>
<keyword evidence="1" id="KW-1133">Transmembrane helix</keyword>
<keyword evidence="2" id="KW-0808">Transferase</keyword>
<name>A0A5T5SQF1_SALER</name>
<organism evidence="2">
    <name type="scientific">Salmonella enterica</name>
    <name type="common">Salmonella choleraesuis</name>
    <dbReference type="NCBI Taxonomy" id="28901"/>
    <lineage>
        <taxon>Bacteria</taxon>
        <taxon>Pseudomonadati</taxon>
        <taxon>Pseudomonadota</taxon>
        <taxon>Gammaproteobacteria</taxon>
        <taxon>Enterobacterales</taxon>
        <taxon>Enterobacteriaceae</taxon>
        <taxon>Salmonella</taxon>
    </lineage>
</organism>